<evidence type="ECO:0000259" key="8">
    <source>
        <dbReference type="Pfam" id="PF01431"/>
    </source>
</evidence>
<organism evidence="10 11">
    <name type="scientific">Trichostrongylus colubriformis</name>
    <name type="common">Black scour worm</name>
    <dbReference type="NCBI Taxonomy" id="6319"/>
    <lineage>
        <taxon>Eukaryota</taxon>
        <taxon>Metazoa</taxon>
        <taxon>Ecdysozoa</taxon>
        <taxon>Nematoda</taxon>
        <taxon>Chromadorea</taxon>
        <taxon>Rhabditida</taxon>
        <taxon>Rhabditina</taxon>
        <taxon>Rhabditomorpha</taxon>
        <taxon>Strongyloidea</taxon>
        <taxon>Trichostrongylidae</taxon>
        <taxon>Trichostrongylus</taxon>
    </lineage>
</organism>
<dbReference type="PROSITE" id="PS51885">
    <property type="entry name" value="NEPRILYSIN"/>
    <property type="match status" value="1"/>
</dbReference>
<dbReference type="InterPro" id="IPR000718">
    <property type="entry name" value="Peptidase_M13"/>
</dbReference>
<proteinExistence type="inferred from homology"/>
<dbReference type="Gene3D" id="1.10.1380.10">
    <property type="entry name" value="Neutral endopeptidase , domain2"/>
    <property type="match status" value="1"/>
</dbReference>
<dbReference type="InterPro" id="IPR008753">
    <property type="entry name" value="Peptidase_M13_N"/>
</dbReference>
<dbReference type="InterPro" id="IPR018497">
    <property type="entry name" value="Peptidase_M13_C"/>
</dbReference>
<keyword evidence="11" id="KW-1185">Reference proteome</keyword>
<evidence type="ECO:0000313" key="11">
    <source>
        <dbReference type="Proteomes" id="UP001331761"/>
    </source>
</evidence>
<dbReference type="Proteomes" id="UP001331761">
    <property type="component" value="Unassembled WGS sequence"/>
</dbReference>
<dbReference type="PRINTS" id="PR00786">
    <property type="entry name" value="NEPRILYSIN"/>
</dbReference>
<sequence>MYGRKQRAPRWKECTSFTMHRMQYATGAIYVSKVYDKASKNVTLEMVDNLQDAFHEMLIENNWMDKATKKTAFEKAKQMLTQMAYPDFILDYKKLDEHYDGFSVDETDSYSEMIEKLSRWNIEYGFKRLTQPVDRTEYNFNAAVVNAYYSSTSNSIKFPAAILQAPFFHHTFPRALNYGGIGAVIGHEITHGFDDQGQQFDAVGNLRDWWDADVKKKFVERTKCFINQYGRIEVPGTGLKLNGKLTQGENIADNGGVKQALKAYRKYLEQHGKEKPVEGLEEYTNEQMFFMGYATTWCGHMTKDALIDLILTDPHSPQRYRVNQVLANQPEFAEAFKCAAGTPMNPTERCAVW</sequence>
<evidence type="ECO:0000256" key="4">
    <source>
        <dbReference type="ARBA" id="ARBA00022723"/>
    </source>
</evidence>
<dbReference type="PANTHER" id="PTHR11733:SF237">
    <property type="entry name" value="NEPRILYSIN-LIKE 4"/>
    <property type="match status" value="1"/>
</dbReference>
<gene>
    <name evidence="10" type="ORF">GCK32_012802</name>
</gene>
<keyword evidence="5" id="KW-0378">Hydrolase</keyword>
<dbReference type="InterPro" id="IPR024079">
    <property type="entry name" value="MetalloPept_cat_dom_sf"/>
</dbReference>
<dbReference type="Pfam" id="PF01431">
    <property type="entry name" value="Peptidase_M13"/>
    <property type="match status" value="1"/>
</dbReference>
<dbReference type="EMBL" id="WIXE01004942">
    <property type="protein sequence ID" value="KAK5982579.1"/>
    <property type="molecule type" value="Genomic_DNA"/>
</dbReference>
<dbReference type="Gene3D" id="3.40.390.10">
    <property type="entry name" value="Collagenase (Catalytic Domain)"/>
    <property type="match status" value="1"/>
</dbReference>
<comment type="cofactor">
    <cofactor evidence="1">
        <name>Zn(2+)</name>
        <dbReference type="ChEBI" id="CHEBI:29105"/>
    </cofactor>
</comment>
<evidence type="ECO:0000259" key="9">
    <source>
        <dbReference type="Pfam" id="PF05649"/>
    </source>
</evidence>
<keyword evidence="7" id="KW-0482">Metalloprotease</keyword>
<evidence type="ECO:0000256" key="5">
    <source>
        <dbReference type="ARBA" id="ARBA00022801"/>
    </source>
</evidence>
<keyword evidence="6" id="KW-0862">Zinc</keyword>
<evidence type="ECO:0000256" key="6">
    <source>
        <dbReference type="ARBA" id="ARBA00022833"/>
    </source>
</evidence>
<protein>
    <submittedName>
        <fullName evidence="10">Neutral endopeptidase</fullName>
    </submittedName>
</protein>
<dbReference type="Pfam" id="PF05649">
    <property type="entry name" value="Peptidase_M13_N"/>
    <property type="match status" value="1"/>
</dbReference>
<evidence type="ECO:0000256" key="3">
    <source>
        <dbReference type="ARBA" id="ARBA00022670"/>
    </source>
</evidence>
<dbReference type="GO" id="GO:0004222">
    <property type="term" value="F:metalloendopeptidase activity"/>
    <property type="evidence" value="ECO:0007669"/>
    <property type="project" value="InterPro"/>
</dbReference>
<feature type="domain" description="Peptidase M13 C-terminal" evidence="8">
    <location>
        <begin position="146"/>
        <end position="352"/>
    </location>
</feature>
<reference evidence="10 11" key="1">
    <citation type="submission" date="2019-10" db="EMBL/GenBank/DDBJ databases">
        <title>Assembly and Annotation for the nematode Trichostrongylus colubriformis.</title>
        <authorList>
            <person name="Martin J."/>
        </authorList>
    </citation>
    <scope>NUCLEOTIDE SEQUENCE [LARGE SCALE GENOMIC DNA]</scope>
    <source>
        <strain evidence="10">G859</strain>
        <tissue evidence="10">Whole worm</tissue>
    </source>
</reference>
<keyword evidence="4" id="KW-0479">Metal-binding</keyword>
<comment type="caution">
    <text evidence="10">The sequence shown here is derived from an EMBL/GenBank/DDBJ whole genome shotgun (WGS) entry which is preliminary data.</text>
</comment>
<dbReference type="GO" id="GO:0005886">
    <property type="term" value="C:plasma membrane"/>
    <property type="evidence" value="ECO:0007669"/>
    <property type="project" value="TreeGrafter"/>
</dbReference>
<name>A0AAN8J2Y2_TRICO</name>
<evidence type="ECO:0000256" key="2">
    <source>
        <dbReference type="ARBA" id="ARBA00007357"/>
    </source>
</evidence>
<dbReference type="CDD" id="cd08662">
    <property type="entry name" value="M13"/>
    <property type="match status" value="1"/>
</dbReference>
<dbReference type="GO" id="GO:0046872">
    <property type="term" value="F:metal ion binding"/>
    <property type="evidence" value="ECO:0007669"/>
    <property type="project" value="UniProtKB-KW"/>
</dbReference>
<dbReference type="InterPro" id="IPR042089">
    <property type="entry name" value="Peptidase_M13_dom_2"/>
</dbReference>
<accession>A0AAN8J2Y2</accession>
<comment type="similarity">
    <text evidence="2">Belongs to the peptidase M13 family.</text>
</comment>
<evidence type="ECO:0000313" key="10">
    <source>
        <dbReference type="EMBL" id="KAK5982579.1"/>
    </source>
</evidence>
<dbReference type="AlphaFoldDB" id="A0AAN8J2Y2"/>
<evidence type="ECO:0000256" key="7">
    <source>
        <dbReference type="ARBA" id="ARBA00023049"/>
    </source>
</evidence>
<dbReference type="SUPFAM" id="SSF55486">
    <property type="entry name" value="Metalloproteases ('zincins'), catalytic domain"/>
    <property type="match status" value="1"/>
</dbReference>
<dbReference type="GO" id="GO:0016485">
    <property type="term" value="P:protein processing"/>
    <property type="evidence" value="ECO:0007669"/>
    <property type="project" value="TreeGrafter"/>
</dbReference>
<evidence type="ECO:0000256" key="1">
    <source>
        <dbReference type="ARBA" id="ARBA00001947"/>
    </source>
</evidence>
<dbReference type="PANTHER" id="PTHR11733">
    <property type="entry name" value="ZINC METALLOPROTEASE FAMILY M13 NEPRILYSIN-RELATED"/>
    <property type="match status" value="1"/>
</dbReference>
<keyword evidence="3" id="KW-0645">Protease</keyword>
<feature type="domain" description="Peptidase M13 N-terminal" evidence="9">
    <location>
        <begin position="1"/>
        <end position="86"/>
    </location>
</feature>